<evidence type="ECO:0000313" key="3">
    <source>
        <dbReference type="EMBL" id="OAN49539.1"/>
    </source>
</evidence>
<sequence>MRRLVVVPSLVLLLAACAADPQSGARPNTAGAGQDMDSAPQEASLPPPDVTNPARLKGLNARQVTAVLGQPSFTRKDAPAEIWQYRVRSCTLDLFLYEEGTTHRVAHYAVRSPQVISDQACFDEVLATLRGVPTS</sequence>
<organism evidence="3 4">
    <name type="scientific">Magnetospirillum moscoviense</name>
    <dbReference type="NCBI Taxonomy" id="1437059"/>
    <lineage>
        <taxon>Bacteria</taxon>
        <taxon>Pseudomonadati</taxon>
        <taxon>Pseudomonadota</taxon>
        <taxon>Alphaproteobacteria</taxon>
        <taxon>Rhodospirillales</taxon>
        <taxon>Rhodospirillaceae</taxon>
        <taxon>Magnetospirillum</taxon>
    </lineage>
</organism>
<proteinExistence type="predicted"/>
<dbReference type="STRING" id="1437059.A6A05_13645"/>
<dbReference type="RefSeq" id="WP_068501529.1">
    <property type="nucleotide sequence ID" value="NZ_LWQU01000147.1"/>
</dbReference>
<dbReference type="Proteomes" id="UP000078543">
    <property type="component" value="Unassembled WGS sequence"/>
</dbReference>
<protein>
    <recommendedName>
        <fullName evidence="5">Lipoprotein SmpA/OmlA domain-containing protein</fullName>
    </recommendedName>
</protein>
<name>A0A178MLN8_9PROT</name>
<feature type="region of interest" description="Disordered" evidence="1">
    <location>
        <begin position="21"/>
        <end position="55"/>
    </location>
</feature>
<accession>A0A178MLN8</accession>
<evidence type="ECO:0008006" key="5">
    <source>
        <dbReference type="Google" id="ProtNLM"/>
    </source>
</evidence>
<gene>
    <name evidence="3" type="ORF">A6A05_13645</name>
</gene>
<dbReference type="EMBL" id="LWQU01000147">
    <property type="protein sequence ID" value="OAN49539.1"/>
    <property type="molecule type" value="Genomic_DNA"/>
</dbReference>
<comment type="caution">
    <text evidence="3">The sequence shown here is derived from an EMBL/GenBank/DDBJ whole genome shotgun (WGS) entry which is preliminary data.</text>
</comment>
<evidence type="ECO:0000256" key="1">
    <source>
        <dbReference type="SAM" id="MobiDB-lite"/>
    </source>
</evidence>
<feature type="chain" id="PRO_5008092048" description="Lipoprotein SmpA/OmlA domain-containing protein" evidence="2">
    <location>
        <begin position="19"/>
        <end position="135"/>
    </location>
</feature>
<evidence type="ECO:0000313" key="4">
    <source>
        <dbReference type="Proteomes" id="UP000078543"/>
    </source>
</evidence>
<keyword evidence="4" id="KW-1185">Reference proteome</keyword>
<reference evidence="3 4" key="1">
    <citation type="submission" date="2016-04" db="EMBL/GenBank/DDBJ databases">
        <title>Draft genome sequence of freshwater magnetotactic bacteria Magnetospirillum marisnigri SP-1 and Magnetospirillum moscoviense BB-1.</title>
        <authorList>
            <person name="Koziaeva V."/>
            <person name="Dziuba M.V."/>
            <person name="Ivanov T.M."/>
            <person name="Kuznetsov B."/>
            <person name="Grouzdev D.S."/>
        </authorList>
    </citation>
    <scope>NUCLEOTIDE SEQUENCE [LARGE SCALE GENOMIC DNA]</scope>
    <source>
        <strain evidence="3 4">BB-1</strain>
    </source>
</reference>
<feature type="signal peptide" evidence="2">
    <location>
        <begin position="1"/>
        <end position="18"/>
    </location>
</feature>
<dbReference type="PROSITE" id="PS51257">
    <property type="entry name" value="PROKAR_LIPOPROTEIN"/>
    <property type="match status" value="1"/>
</dbReference>
<keyword evidence="2" id="KW-0732">Signal</keyword>
<dbReference type="OrthoDB" id="8456317at2"/>
<dbReference type="AlphaFoldDB" id="A0A178MLN8"/>
<evidence type="ECO:0000256" key="2">
    <source>
        <dbReference type="SAM" id="SignalP"/>
    </source>
</evidence>